<dbReference type="EMBL" id="PJCH01000005">
    <property type="protein sequence ID" value="PQA88303.1"/>
    <property type="molecule type" value="Genomic_DNA"/>
</dbReference>
<evidence type="ECO:0000313" key="2">
    <source>
        <dbReference type="Proteomes" id="UP000239504"/>
    </source>
</evidence>
<protein>
    <submittedName>
        <fullName evidence="1">Uncharacterized protein</fullName>
    </submittedName>
</protein>
<gene>
    <name evidence="1" type="ORF">CW354_08365</name>
</gene>
<dbReference type="Proteomes" id="UP000239504">
    <property type="component" value="Unassembled WGS sequence"/>
</dbReference>
<keyword evidence="2" id="KW-1185">Reference proteome</keyword>
<organism evidence="1 2">
    <name type="scientific">Hyphococcus luteus</name>
    <dbReference type="NCBI Taxonomy" id="2058213"/>
    <lineage>
        <taxon>Bacteria</taxon>
        <taxon>Pseudomonadati</taxon>
        <taxon>Pseudomonadota</taxon>
        <taxon>Alphaproteobacteria</taxon>
        <taxon>Parvularculales</taxon>
        <taxon>Parvularculaceae</taxon>
        <taxon>Hyphococcus</taxon>
    </lineage>
</organism>
<sequence>MCPAQPLPEGFGESERRRLVALILENAPRAALHPGDHTPEVRRFTGSRRSDRENPRRIRYISHRRDLKRADLLCLCWFVVLHRARDESMTAAVMMRPGHSFGKTLLESPRGLVWKVRDKPDGAGAAWREHAWARATFAWPNRQNVQHVSRYEPRRGGIKIQM</sequence>
<evidence type="ECO:0000313" key="1">
    <source>
        <dbReference type="EMBL" id="PQA88303.1"/>
    </source>
</evidence>
<reference evidence="1 2" key="1">
    <citation type="submission" date="2017-12" db="EMBL/GenBank/DDBJ databases">
        <authorList>
            <person name="Hurst M.R.H."/>
        </authorList>
    </citation>
    <scope>NUCLEOTIDE SEQUENCE [LARGE SCALE GENOMIC DNA]</scope>
    <source>
        <strain evidence="1 2">SY-3-19</strain>
    </source>
</reference>
<proteinExistence type="predicted"/>
<name>A0A2S7K714_9PROT</name>
<comment type="caution">
    <text evidence="1">The sequence shown here is derived from an EMBL/GenBank/DDBJ whole genome shotgun (WGS) entry which is preliminary data.</text>
</comment>
<accession>A0A2S7K714</accession>
<dbReference type="AlphaFoldDB" id="A0A2S7K714"/>